<dbReference type="EMBL" id="OZ075111">
    <property type="protein sequence ID" value="CAL4887178.1"/>
    <property type="molecule type" value="Genomic_DNA"/>
</dbReference>
<evidence type="ECO:0000256" key="5">
    <source>
        <dbReference type="ARBA" id="ARBA00023159"/>
    </source>
</evidence>
<evidence type="ECO:0000313" key="14">
    <source>
        <dbReference type="Proteomes" id="UP001497457"/>
    </source>
</evidence>
<name>A0ABC8VAY2_9POAL</name>
<feature type="domain" description="Calmodulin binding protein-like N-terminal" evidence="10">
    <location>
        <begin position="132"/>
        <end position="276"/>
    </location>
</feature>
<keyword evidence="6" id="KW-0804">Transcription</keyword>
<dbReference type="InterPro" id="IPR046831">
    <property type="entry name" value="Calmodulin_bind_N"/>
</dbReference>
<keyword evidence="4" id="KW-0238">DNA-binding</keyword>
<evidence type="ECO:0000313" key="13">
    <source>
        <dbReference type="EMBL" id="CAL4887178.1"/>
    </source>
</evidence>
<comment type="similarity">
    <text evidence="2">Belongs to the plant ACBP60 protein family.</text>
</comment>
<evidence type="ECO:0000259" key="10">
    <source>
        <dbReference type="Pfam" id="PF07887"/>
    </source>
</evidence>
<evidence type="ECO:0000256" key="6">
    <source>
        <dbReference type="ARBA" id="ARBA00023163"/>
    </source>
</evidence>
<reference evidence="13" key="1">
    <citation type="submission" date="2024-10" db="EMBL/GenBank/DDBJ databases">
        <authorList>
            <person name="Ryan C."/>
        </authorList>
    </citation>
    <scope>NUCLEOTIDE SEQUENCE [LARGE SCALE GENOMIC DNA]</scope>
</reference>
<keyword evidence="14" id="KW-1185">Reference proteome</keyword>
<dbReference type="Proteomes" id="UP001497457">
    <property type="component" value="Chromosome 1b"/>
</dbReference>
<evidence type="ECO:0000259" key="11">
    <source>
        <dbReference type="Pfam" id="PF20451"/>
    </source>
</evidence>
<evidence type="ECO:0000259" key="12">
    <source>
        <dbReference type="Pfam" id="PF20452"/>
    </source>
</evidence>
<dbReference type="PANTHER" id="PTHR31713">
    <property type="entry name" value="OS02G0177800 PROTEIN"/>
    <property type="match status" value="1"/>
</dbReference>
<gene>
    <name evidence="13" type="ORF">URODEC1_LOCUS1583</name>
</gene>
<dbReference type="AlphaFoldDB" id="A0ABC8VAY2"/>
<evidence type="ECO:0000256" key="9">
    <source>
        <dbReference type="SAM" id="MobiDB-lite"/>
    </source>
</evidence>
<evidence type="ECO:0000256" key="3">
    <source>
        <dbReference type="ARBA" id="ARBA00023015"/>
    </source>
</evidence>
<evidence type="ECO:0000256" key="2">
    <source>
        <dbReference type="ARBA" id="ARBA00007214"/>
    </source>
</evidence>
<feature type="domain" description="Calmodulin binding protein central" evidence="11">
    <location>
        <begin position="290"/>
        <end position="354"/>
    </location>
</feature>
<protein>
    <submittedName>
        <fullName evidence="13">Uncharacterized protein</fullName>
    </submittedName>
</protein>
<dbReference type="InterPro" id="IPR046830">
    <property type="entry name" value="Calmod_bind_M"/>
</dbReference>
<feature type="region of interest" description="Disordered" evidence="9">
    <location>
        <begin position="1"/>
        <end position="34"/>
    </location>
</feature>
<dbReference type="Pfam" id="PF20452">
    <property type="entry name" value="Calmod_bind_C"/>
    <property type="match status" value="1"/>
</dbReference>
<keyword evidence="5" id="KW-0010">Activator</keyword>
<dbReference type="PANTHER" id="PTHR31713:SF55">
    <property type="entry name" value="OS11G0663100 PROTEIN"/>
    <property type="match status" value="1"/>
</dbReference>
<evidence type="ECO:0000256" key="1">
    <source>
        <dbReference type="ARBA" id="ARBA00004123"/>
    </source>
</evidence>
<dbReference type="GO" id="GO:0003677">
    <property type="term" value="F:DNA binding"/>
    <property type="evidence" value="ECO:0007669"/>
    <property type="project" value="UniProtKB-KW"/>
</dbReference>
<keyword evidence="7" id="KW-0539">Nucleus</keyword>
<keyword evidence="8" id="KW-0175">Coiled coil</keyword>
<feature type="domain" description="Calmodulin binding protein C-terminal" evidence="12">
    <location>
        <begin position="359"/>
        <end position="417"/>
    </location>
</feature>
<accession>A0ABC8VAY2</accession>
<sequence length="526" mass="60024">MSHSRPRRGREEEEGEDGGRAGGEGSTPAKRPRGCSCNCCLHRREEEVSYEAQIGILTVERKNQQREMQELHRNSRLELNEVKELISEQNSFIRLIWERLNTLISETSALGEHVRKYSDLRALSHQSEIREYRLKFENKCCNDKYSRHDITADDGSPIKVAIYDHENRVIKNGPLSSMQVKVVVLDGEFNKENKEQWNGDSFLTSIIRGRTGKPSLFANELFLKLQNGVAHLNGVKFQDNSSFVPSKTFRLGVMAADDSISEKILEGISEPFAVKDGRGFQKKKTPHPSLSDPIHKLRKIAENGDRHKLLEHKHINLVRDFLWFYNKDKDNLRKACGNIPDHDWDIIVRHALSCKPGHEIYSHCIPGKDATIFFNSLYSIVGAKINGVYTSCEEFNNTQKELVEKFKTKAYDSLKVVQYENKKTRHEHGLIVGDKGSCYLQGSCSMPAFPTQPTGIYDEPSCHGDIPESLPALESPRPLQRWVKIVAVVKTLHFWNKKSEMSAFIRELISIPMPESSFPMPDMCDN</sequence>
<evidence type="ECO:0000256" key="7">
    <source>
        <dbReference type="ARBA" id="ARBA00023242"/>
    </source>
</evidence>
<dbReference type="Pfam" id="PF20451">
    <property type="entry name" value="Calmod_bind_M"/>
    <property type="match status" value="1"/>
</dbReference>
<dbReference type="Pfam" id="PF07887">
    <property type="entry name" value="Calmodulin_bind"/>
    <property type="match status" value="1"/>
</dbReference>
<proteinExistence type="inferred from homology"/>
<dbReference type="InterPro" id="IPR012416">
    <property type="entry name" value="CBP60"/>
</dbReference>
<keyword evidence="3" id="KW-0805">Transcription regulation</keyword>
<dbReference type="InterPro" id="IPR046829">
    <property type="entry name" value="Calmod_bind_C"/>
</dbReference>
<feature type="coiled-coil region" evidence="8">
    <location>
        <begin position="54"/>
        <end position="81"/>
    </location>
</feature>
<dbReference type="GO" id="GO:0005634">
    <property type="term" value="C:nucleus"/>
    <property type="evidence" value="ECO:0007669"/>
    <property type="project" value="UniProtKB-SubCell"/>
</dbReference>
<evidence type="ECO:0000256" key="4">
    <source>
        <dbReference type="ARBA" id="ARBA00023125"/>
    </source>
</evidence>
<evidence type="ECO:0000256" key="8">
    <source>
        <dbReference type="SAM" id="Coils"/>
    </source>
</evidence>
<organism evidence="13 14">
    <name type="scientific">Urochloa decumbens</name>
    <dbReference type="NCBI Taxonomy" id="240449"/>
    <lineage>
        <taxon>Eukaryota</taxon>
        <taxon>Viridiplantae</taxon>
        <taxon>Streptophyta</taxon>
        <taxon>Embryophyta</taxon>
        <taxon>Tracheophyta</taxon>
        <taxon>Spermatophyta</taxon>
        <taxon>Magnoliopsida</taxon>
        <taxon>Liliopsida</taxon>
        <taxon>Poales</taxon>
        <taxon>Poaceae</taxon>
        <taxon>PACMAD clade</taxon>
        <taxon>Panicoideae</taxon>
        <taxon>Panicodae</taxon>
        <taxon>Paniceae</taxon>
        <taxon>Melinidinae</taxon>
        <taxon>Urochloa</taxon>
    </lineage>
</organism>
<comment type="subcellular location">
    <subcellularLocation>
        <location evidence="1">Nucleus</location>
    </subcellularLocation>
</comment>